<evidence type="ECO:0000259" key="9">
    <source>
        <dbReference type="PROSITE" id="PS51456"/>
    </source>
</evidence>
<dbReference type="Proteomes" id="UP001515480">
    <property type="component" value="Unassembled WGS sequence"/>
</dbReference>
<dbReference type="Gene3D" id="1.20.58.530">
    <property type="match status" value="1"/>
</dbReference>
<feature type="region of interest" description="Disordered" evidence="8">
    <location>
        <begin position="625"/>
        <end position="647"/>
    </location>
</feature>
<dbReference type="SUPFAM" id="SSF52540">
    <property type="entry name" value="P-loop containing nucleoside triphosphate hydrolases"/>
    <property type="match status" value="1"/>
</dbReference>
<feature type="coiled-coil region" evidence="7">
    <location>
        <begin position="1147"/>
        <end position="1202"/>
    </location>
</feature>
<keyword evidence="2 6" id="KW-0067">ATP-binding</keyword>
<evidence type="ECO:0000256" key="2">
    <source>
        <dbReference type="ARBA" id="ARBA00022840"/>
    </source>
</evidence>
<keyword evidence="1 6" id="KW-0547">Nucleotide-binding</keyword>
<dbReference type="CDD" id="cd00124">
    <property type="entry name" value="MYSc"/>
    <property type="match status" value="1"/>
</dbReference>
<dbReference type="PANTHER" id="PTHR13140">
    <property type="entry name" value="MYOSIN"/>
    <property type="match status" value="1"/>
</dbReference>
<keyword evidence="5 6" id="KW-0009">Actin-binding</keyword>
<evidence type="ECO:0000256" key="6">
    <source>
        <dbReference type="PROSITE-ProRule" id="PRU00782"/>
    </source>
</evidence>
<evidence type="ECO:0000256" key="4">
    <source>
        <dbReference type="ARBA" id="ARBA00023175"/>
    </source>
</evidence>
<dbReference type="GO" id="GO:0051015">
    <property type="term" value="F:actin filament binding"/>
    <property type="evidence" value="ECO:0007669"/>
    <property type="project" value="TreeGrafter"/>
</dbReference>
<dbReference type="GO" id="GO:0000146">
    <property type="term" value="F:microfilament motor activity"/>
    <property type="evidence" value="ECO:0007669"/>
    <property type="project" value="TreeGrafter"/>
</dbReference>
<dbReference type="GO" id="GO:0005524">
    <property type="term" value="F:ATP binding"/>
    <property type="evidence" value="ECO:0007669"/>
    <property type="project" value="UniProtKB-UniRule"/>
</dbReference>
<proteinExistence type="inferred from homology"/>
<feature type="compositionally biased region" description="Low complexity" evidence="8">
    <location>
        <begin position="1231"/>
        <end position="1240"/>
    </location>
</feature>
<evidence type="ECO:0000256" key="7">
    <source>
        <dbReference type="SAM" id="Coils"/>
    </source>
</evidence>
<dbReference type="Gene3D" id="1.10.10.820">
    <property type="match status" value="1"/>
</dbReference>
<keyword evidence="11" id="KW-1185">Reference proteome</keyword>
<dbReference type="GO" id="GO:0030139">
    <property type="term" value="C:endocytic vesicle"/>
    <property type="evidence" value="ECO:0007669"/>
    <property type="project" value="TreeGrafter"/>
</dbReference>
<evidence type="ECO:0000313" key="10">
    <source>
        <dbReference type="EMBL" id="KAL1521997.1"/>
    </source>
</evidence>
<reference evidence="10 11" key="1">
    <citation type="journal article" date="2024" name="Science">
        <title>Giant polyketide synthase enzymes in the biosynthesis of giant marine polyether toxins.</title>
        <authorList>
            <person name="Fallon T.R."/>
            <person name="Shende V.V."/>
            <person name="Wierzbicki I.H."/>
            <person name="Pendleton A.L."/>
            <person name="Watervoot N.F."/>
            <person name="Auber R.P."/>
            <person name="Gonzalez D.J."/>
            <person name="Wisecaver J.H."/>
            <person name="Moore B.S."/>
        </authorList>
    </citation>
    <scope>NUCLEOTIDE SEQUENCE [LARGE SCALE GENOMIC DNA]</scope>
    <source>
        <strain evidence="10 11">12B1</strain>
    </source>
</reference>
<feature type="coiled-coil region" evidence="7">
    <location>
        <begin position="1084"/>
        <end position="1123"/>
    </location>
</feature>
<keyword evidence="4 6" id="KW-0505">Motor protein</keyword>
<feature type="region of interest" description="Actin-binding" evidence="6">
    <location>
        <begin position="659"/>
        <end position="681"/>
    </location>
</feature>
<dbReference type="InterPro" id="IPR027417">
    <property type="entry name" value="P-loop_NTPase"/>
</dbReference>
<dbReference type="PANTHER" id="PTHR13140:SF745">
    <property type="entry name" value="UNCONVENTIONAL MYOSIN-VI"/>
    <property type="match status" value="1"/>
</dbReference>
<comment type="caution">
    <text evidence="10">The sequence shown here is derived from an EMBL/GenBank/DDBJ whole genome shotgun (WGS) entry which is preliminary data.</text>
</comment>
<dbReference type="InterPro" id="IPR000048">
    <property type="entry name" value="IQ_motif_EF-hand-BS"/>
</dbReference>
<dbReference type="GO" id="GO:0007015">
    <property type="term" value="P:actin filament organization"/>
    <property type="evidence" value="ECO:0007669"/>
    <property type="project" value="TreeGrafter"/>
</dbReference>
<name>A0AB34JL79_PRYPA</name>
<feature type="domain" description="Myosin motor" evidence="9">
    <location>
        <begin position="56"/>
        <end position="779"/>
    </location>
</feature>
<dbReference type="SMART" id="SM00015">
    <property type="entry name" value="IQ"/>
    <property type="match status" value="2"/>
</dbReference>
<dbReference type="PROSITE" id="PS50096">
    <property type="entry name" value="IQ"/>
    <property type="match status" value="2"/>
</dbReference>
<protein>
    <recommendedName>
        <fullName evidence="9">Myosin motor domain-containing protein</fullName>
    </recommendedName>
</protein>
<dbReference type="Gene3D" id="1.20.120.720">
    <property type="entry name" value="Myosin VI head, motor domain, U50 subdomain"/>
    <property type="match status" value="1"/>
</dbReference>
<keyword evidence="3 6" id="KW-0518">Myosin</keyword>
<feature type="region of interest" description="Disordered" evidence="8">
    <location>
        <begin position="1211"/>
        <end position="1273"/>
    </location>
</feature>
<dbReference type="InterPro" id="IPR036961">
    <property type="entry name" value="Kinesin_motor_dom_sf"/>
</dbReference>
<feature type="compositionally biased region" description="Gly residues" evidence="8">
    <location>
        <begin position="630"/>
        <end position="644"/>
    </location>
</feature>
<evidence type="ECO:0000256" key="5">
    <source>
        <dbReference type="ARBA" id="ARBA00023203"/>
    </source>
</evidence>
<dbReference type="GO" id="GO:0005886">
    <property type="term" value="C:plasma membrane"/>
    <property type="evidence" value="ECO:0007669"/>
    <property type="project" value="TreeGrafter"/>
</dbReference>
<evidence type="ECO:0000256" key="1">
    <source>
        <dbReference type="ARBA" id="ARBA00022741"/>
    </source>
</evidence>
<feature type="compositionally biased region" description="Polar residues" evidence="8">
    <location>
        <begin position="1241"/>
        <end position="1257"/>
    </location>
</feature>
<gene>
    <name evidence="10" type="ORF">AB1Y20_021642</name>
</gene>
<dbReference type="PROSITE" id="PS51456">
    <property type="entry name" value="MYOSIN_MOTOR"/>
    <property type="match status" value="1"/>
</dbReference>
<dbReference type="EMBL" id="JBGBPQ010000007">
    <property type="protein sequence ID" value="KAL1521997.1"/>
    <property type="molecule type" value="Genomic_DNA"/>
</dbReference>
<keyword evidence="7" id="KW-0175">Coiled coil</keyword>
<dbReference type="GO" id="GO:0030048">
    <property type="term" value="P:actin filament-based movement"/>
    <property type="evidence" value="ECO:0007669"/>
    <property type="project" value="TreeGrafter"/>
</dbReference>
<sequence>MEVGAECWVPDRGDEGFVRGKVLSTAADGAITVQTAAAQSTHKPADVHPVNPSNQTGCKDNTELMYLREPHMLHNLSERYRVDAIYTYTAHILIACNPFRRLQIYSTEKMIAYAGKPLGVMEPHVFAVADRAYRQMAHYGQSQAVIISGESGSGKTETAKIVMSFLTWSGGGDPKTKEKKGRKSFSDISALAERVLRANPLLESFGNARTLRNDNSSRFGKFTKMLFGVDGAIEGAAVATYLLEKSRLITHAPGERGYHVFYELCAGASTEQKRALHLSSAQDYPFLFVDLEKEKARASDSKEDAQHFSELIGALAACGMAGRAVDALLEVLAGLLALSRMAFIECPDSDGSQLAGAAEETALQHAAALLGLAPAALLKVNTSRTLSAGRKADLEEYSVPLNETQATQTRDSIAKMVYAKLFNWLVDRINESLAQDEKKESHAFIGILDIYGFEVFETNSFEQLCINYANEQLQQHFIVNTFKQEQELYQKEGLQWKEIAYSDNRDCLELLQDPKKGLFSLLDEVCRMPKPKDEGYLERVYSDHLGKSKRLQQPRPGKDSGFTHSPKEAFVIEHFAGKVCYAVAGFIDKNTDALTVDCELALAASSHTLLQAFFKSATEAPKKAAERKGFGLGGGGGGGGGGGARSKKSTVSSSYMLQMARLQEDLSACAPHFIRCIKTNRSSKPNAFDGSYVLMQLRCSGMMEALELMQAGYPTRAPYHELAMRYRPVMPAAVSGLSDSLFVEAILEALKVERSKYKLGITRVFFRAGQLAFLEKLTGQGDVSAEEIVSRVTKWLHTRRKRMVRLGMLTMLVFTRMLWVIRLARMLQSASRVLLPLHRWSSRASATRRNRAAALMQAVARGLMTKRRWRKKTRAVVLLQKRARGLLARKKHAKLFQVQKKRQEAANAVRADHLRRRLTRMSIAPGADLKKLQALHAAQAAGGAETPSSAALPSPRMSTRRVPAGAVTIMPAEPQPAPLPPAANETLNRLLELAQQQSRQLDAAMARITVMETRLPGRSSIAEGGYSEDEDEGEAKRPQGLTPAAEARLASMEALLNQLLDKQVGLSSGRQRSGSISAEASPDLAAVEAENEELKQEMIELKMDLAEKDMELAELRNGRAESDLALSKAKKELLKVTEDLTVLVQQKSELQLENSGLTESIDQLRSEKQQILDAKEELHDRCEELEEEIELLQRSTKDIVQVQAAKGAAVKKLPLAARPISTPASTPVPSPRASAPLSPSGMSTRVSNIPKNSTAGASQGEPPPKRQGSWFGR</sequence>
<dbReference type="AlphaFoldDB" id="A0AB34JL79"/>
<dbReference type="GO" id="GO:0016459">
    <property type="term" value="C:myosin complex"/>
    <property type="evidence" value="ECO:0007669"/>
    <property type="project" value="UniProtKB-KW"/>
</dbReference>
<dbReference type="Gene3D" id="3.40.850.10">
    <property type="entry name" value="Kinesin motor domain"/>
    <property type="match status" value="1"/>
</dbReference>
<evidence type="ECO:0000256" key="8">
    <source>
        <dbReference type="SAM" id="MobiDB-lite"/>
    </source>
</evidence>
<evidence type="ECO:0000256" key="3">
    <source>
        <dbReference type="ARBA" id="ARBA00023123"/>
    </source>
</evidence>
<dbReference type="SMART" id="SM00242">
    <property type="entry name" value="MYSc"/>
    <property type="match status" value="1"/>
</dbReference>
<evidence type="ECO:0000313" key="11">
    <source>
        <dbReference type="Proteomes" id="UP001515480"/>
    </source>
</evidence>
<feature type="binding site" evidence="6">
    <location>
        <begin position="149"/>
        <end position="156"/>
    </location>
    <ligand>
        <name>ATP</name>
        <dbReference type="ChEBI" id="CHEBI:30616"/>
    </ligand>
</feature>
<dbReference type="Pfam" id="PF00063">
    <property type="entry name" value="Myosin_head"/>
    <property type="match status" value="1"/>
</dbReference>
<feature type="region of interest" description="Disordered" evidence="8">
    <location>
        <begin position="940"/>
        <end position="960"/>
    </location>
</feature>
<comment type="similarity">
    <text evidence="6">Belongs to the TRAFAC class myosin-kinesin ATPase superfamily. Myosin family.</text>
</comment>
<accession>A0AB34JL79</accession>
<organism evidence="10 11">
    <name type="scientific">Prymnesium parvum</name>
    <name type="common">Toxic golden alga</name>
    <dbReference type="NCBI Taxonomy" id="97485"/>
    <lineage>
        <taxon>Eukaryota</taxon>
        <taxon>Haptista</taxon>
        <taxon>Haptophyta</taxon>
        <taxon>Prymnesiophyceae</taxon>
        <taxon>Prymnesiales</taxon>
        <taxon>Prymnesiaceae</taxon>
        <taxon>Prymnesium</taxon>
    </lineage>
</organism>
<dbReference type="Gene3D" id="1.20.5.4820">
    <property type="match status" value="1"/>
</dbReference>
<dbReference type="InterPro" id="IPR001609">
    <property type="entry name" value="Myosin_head_motor_dom-like"/>
</dbReference>
<dbReference type="PRINTS" id="PR00193">
    <property type="entry name" value="MYOSINHEAVY"/>
</dbReference>